<evidence type="ECO:0000256" key="7">
    <source>
        <dbReference type="SAM" id="MobiDB-lite"/>
    </source>
</evidence>
<reference evidence="9 10" key="1">
    <citation type="submission" date="2024-09" db="EMBL/GenBank/DDBJ databases">
        <authorList>
            <person name="Sun Q."/>
            <person name="Mori K."/>
        </authorList>
    </citation>
    <scope>NUCLEOTIDE SEQUENCE [LARGE SCALE GENOMIC DNA]</scope>
    <source>
        <strain evidence="9 10">NCAIM B.02604</strain>
    </source>
</reference>
<gene>
    <name evidence="9" type="primary">nrfD</name>
    <name evidence="9" type="ORF">ACFFFR_11575</name>
</gene>
<evidence type="ECO:0000256" key="5">
    <source>
        <dbReference type="ARBA" id="ARBA00022989"/>
    </source>
</evidence>
<keyword evidence="10" id="KW-1185">Reference proteome</keyword>
<protein>
    <submittedName>
        <fullName evidence="9">NrfD/PsrC family molybdoenzyme membrane anchor subunit</fullName>
    </submittedName>
</protein>
<name>A0ABV6PF62_9MICC</name>
<evidence type="ECO:0000256" key="4">
    <source>
        <dbReference type="ARBA" id="ARBA00022692"/>
    </source>
</evidence>
<dbReference type="InterPro" id="IPR052049">
    <property type="entry name" value="Electron_transfer_protein"/>
</dbReference>
<evidence type="ECO:0000313" key="9">
    <source>
        <dbReference type="EMBL" id="MFC0583007.1"/>
    </source>
</evidence>
<dbReference type="InterPro" id="IPR005614">
    <property type="entry name" value="NrfD-like"/>
</dbReference>
<proteinExistence type="inferred from homology"/>
<feature type="region of interest" description="Disordered" evidence="7">
    <location>
        <begin position="1"/>
        <end position="27"/>
    </location>
</feature>
<dbReference type="Gene3D" id="1.20.1630.10">
    <property type="entry name" value="Formate dehydrogenase/DMSO reductase domain"/>
    <property type="match status" value="1"/>
</dbReference>
<feature type="transmembrane region" description="Helical" evidence="8">
    <location>
        <begin position="74"/>
        <end position="96"/>
    </location>
</feature>
<evidence type="ECO:0000256" key="1">
    <source>
        <dbReference type="ARBA" id="ARBA00004651"/>
    </source>
</evidence>
<comment type="similarity">
    <text evidence="2">Belongs to the NrfD family.</text>
</comment>
<dbReference type="Pfam" id="PF03916">
    <property type="entry name" value="NrfD"/>
    <property type="match status" value="1"/>
</dbReference>
<evidence type="ECO:0000256" key="8">
    <source>
        <dbReference type="SAM" id="Phobius"/>
    </source>
</evidence>
<keyword evidence="4 8" id="KW-0812">Transmembrane</keyword>
<dbReference type="RefSeq" id="WP_377460625.1">
    <property type="nucleotide sequence ID" value="NZ_JBHLUB010000032.1"/>
</dbReference>
<organism evidence="9 10">
    <name type="scientific">Micrococcoides hystricis</name>
    <dbReference type="NCBI Taxonomy" id="1572761"/>
    <lineage>
        <taxon>Bacteria</taxon>
        <taxon>Bacillati</taxon>
        <taxon>Actinomycetota</taxon>
        <taxon>Actinomycetes</taxon>
        <taxon>Micrococcales</taxon>
        <taxon>Micrococcaceae</taxon>
        <taxon>Micrococcoides</taxon>
    </lineage>
</organism>
<evidence type="ECO:0000313" key="10">
    <source>
        <dbReference type="Proteomes" id="UP001589862"/>
    </source>
</evidence>
<evidence type="ECO:0000256" key="2">
    <source>
        <dbReference type="ARBA" id="ARBA00008929"/>
    </source>
</evidence>
<evidence type="ECO:0000256" key="3">
    <source>
        <dbReference type="ARBA" id="ARBA00022475"/>
    </source>
</evidence>
<evidence type="ECO:0000256" key="6">
    <source>
        <dbReference type="ARBA" id="ARBA00023136"/>
    </source>
</evidence>
<sequence length="383" mass="39760">MTVSEYDSLRPPEAPRRRRRRAAEGTGAKLRRFASNVLRGPGDGSREMPMVDDPEFSSYYGRPIVKAPPWGHEIAGYLFLGGLAGGSALLSLGAELTGRTTLRRNTRLTALGAVGLGTVALIADLGRPERFLNMMRTVKVTSPMSLGTWILTPFATATGVAATSEIDKMTGNKLPLGPLRKVLRAAETPSGLAAAVFAAPLASYTGVLLGNTANPVWNGGRNGLSFVFASSATMAAGGAAMATTNVEEAGPARAMALMGVVGDLVAVRAMKAGMHPVEVEPLETGHAGKLLHWAEYLTIGGGIGALLGGKNRTIAALSGTALAAASALTRFGVLDAGLESTKDPKYVIEPQKARLAARRARGITHDSITTGPRRAAAPEQAGN</sequence>
<dbReference type="Proteomes" id="UP001589862">
    <property type="component" value="Unassembled WGS sequence"/>
</dbReference>
<dbReference type="EMBL" id="JBHLUB010000032">
    <property type="protein sequence ID" value="MFC0583007.1"/>
    <property type="molecule type" value="Genomic_DNA"/>
</dbReference>
<keyword evidence="5 8" id="KW-1133">Transmembrane helix</keyword>
<keyword evidence="6 8" id="KW-0472">Membrane</keyword>
<comment type="subcellular location">
    <subcellularLocation>
        <location evidence="1">Cell membrane</location>
        <topology evidence="1">Multi-pass membrane protein</topology>
    </subcellularLocation>
</comment>
<keyword evidence="3" id="KW-1003">Cell membrane</keyword>
<dbReference type="PANTHER" id="PTHR34856">
    <property type="entry name" value="PROTEIN NRFD"/>
    <property type="match status" value="1"/>
</dbReference>
<dbReference type="PANTHER" id="PTHR34856:SF2">
    <property type="entry name" value="PROTEIN NRFD"/>
    <property type="match status" value="1"/>
</dbReference>
<feature type="region of interest" description="Disordered" evidence="7">
    <location>
        <begin position="359"/>
        <end position="383"/>
    </location>
</feature>
<feature type="transmembrane region" description="Helical" evidence="8">
    <location>
        <begin position="108"/>
        <end position="126"/>
    </location>
</feature>
<accession>A0ABV6PF62</accession>
<comment type="caution">
    <text evidence="9">The sequence shown here is derived from an EMBL/GenBank/DDBJ whole genome shotgun (WGS) entry which is preliminary data.</text>
</comment>